<dbReference type="KEGG" id="ndv:NDEV_0903"/>
<organism evidence="1 2">
    <name type="scientific">Nitrosotalea devaniterrae</name>
    <dbReference type="NCBI Taxonomy" id="1078905"/>
    <lineage>
        <taxon>Archaea</taxon>
        <taxon>Nitrososphaerota</taxon>
        <taxon>Nitrososphaeria</taxon>
        <taxon>Nitrosotaleales</taxon>
        <taxon>Nitrosotaleaceae</taxon>
        <taxon>Nitrosotalea</taxon>
    </lineage>
</organism>
<proteinExistence type="predicted"/>
<evidence type="ECO:0000313" key="1">
    <source>
        <dbReference type="EMBL" id="CUR51668.1"/>
    </source>
</evidence>
<name>A0A128A2W1_9ARCH</name>
<dbReference type="Gene3D" id="3.40.390.10">
    <property type="entry name" value="Collagenase (Catalytic Domain)"/>
    <property type="match status" value="1"/>
</dbReference>
<gene>
    <name evidence="1" type="ORF">NDEV_0903</name>
</gene>
<protein>
    <recommendedName>
        <fullName evidence="3">Peptidase M10 metallopeptidase domain-containing protein</fullName>
    </recommendedName>
</protein>
<keyword evidence="2" id="KW-1185">Reference proteome</keyword>
<sequence>MKKIILNVITIVLVFILIFGVEASPVFAAGQFLLMPIRVQHGPTICAIEPQANAKFPTVGKQLLDETEYAVIDWKTKLNEGLGRHPVWNITLVKVPLRQQNGFDYTKCDITIHYLPQPQENPNGFIATGVTIPNFETGKTNIEIYYLDIQPNWVKTEWIENGQGYYAYVDKPYYTGLVATSTQLDSTIRHEMGHSFGLGHYIVPYDRLHSIINGLEDMPSIMIDTVTVLGVKHYDITSLDLAQIKSIYGNGGFDNQAKQTSGYQRVYELSASRQSYQPGEKITLNLDTNTFGQNSFAEIIVIDSNNTMMENIGVSKTNSTIYLDGKYQNNEKYLAELINPITGDFDFTSFTVGTPSKIQDANQETDNTVIPTWIKDNAKQWASNSISDDEFAKGLQYFISNKIILQNQSDSSHSNHIPNWVKNNAGLWASGQISDQEFVAGLQYLTDNKMISVQQ</sequence>
<evidence type="ECO:0000313" key="2">
    <source>
        <dbReference type="Proteomes" id="UP000196239"/>
    </source>
</evidence>
<dbReference type="InterPro" id="IPR024079">
    <property type="entry name" value="MetalloPept_cat_dom_sf"/>
</dbReference>
<dbReference type="EMBL" id="LN890280">
    <property type="protein sequence ID" value="CUR51668.1"/>
    <property type="molecule type" value="Genomic_DNA"/>
</dbReference>
<accession>A0A128A2W1</accession>
<reference evidence="2" key="1">
    <citation type="submission" date="2015-10" db="EMBL/GenBank/DDBJ databases">
        <authorList>
            <person name="Lehtovirta-Morley L.E."/>
            <person name="Vieille C."/>
        </authorList>
    </citation>
    <scope>NUCLEOTIDE SEQUENCE [LARGE SCALE GENOMIC DNA]</scope>
</reference>
<dbReference type="SUPFAM" id="SSF55486">
    <property type="entry name" value="Metalloproteases ('zincins'), catalytic domain"/>
    <property type="match status" value="1"/>
</dbReference>
<dbReference type="AlphaFoldDB" id="A0A128A2W1"/>
<dbReference type="GO" id="GO:0008237">
    <property type="term" value="F:metallopeptidase activity"/>
    <property type="evidence" value="ECO:0007669"/>
    <property type="project" value="InterPro"/>
</dbReference>
<evidence type="ECO:0008006" key="3">
    <source>
        <dbReference type="Google" id="ProtNLM"/>
    </source>
</evidence>
<dbReference type="Proteomes" id="UP000196239">
    <property type="component" value="Chromosome 1"/>
</dbReference>